<dbReference type="SUPFAM" id="SSF58104">
    <property type="entry name" value="Methyl-accepting chemotaxis protein (MCP) signaling domain"/>
    <property type="match status" value="1"/>
</dbReference>
<evidence type="ECO:0000256" key="4">
    <source>
        <dbReference type="SAM" id="Coils"/>
    </source>
</evidence>
<dbReference type="PROSITE" id="PS50111">
    <property type="entry name" value="CHEMOTAXIS_TRANSDUC_2"/>
    <property type="match status" value="1"/>
</dbReference>
<evidence type="ECO:0000256" key="1">
    <source>
        <dbReference type="ARBA" id="ARBA00022481"/>
    </source>
</evidence>
<feature type="compositionally biased region" description="Low complexity" evidence="5">
    <location>
        <begin position="521"/>
        <end position="537"/>
    </location>
</feature>
<evidence type="ECO:0000256" key="3">
    <source>
        <dbReference type="PROSITE-ProRule" id="PRU00284"/>
    </source>
</evidence>
<protein>
    <submittedName>
        <fullName evidence="9">Methyl-accepting chemotaxis protein</fullName>
    </submittedName>
</protein>
<dbReference type="EMBL" id="JARWAO010000004">
    <property type="protein sequence ID" value="MDR5896294.1"/>
    <property type="molecule type" value="Genomic_DNA"/>
</dbReference>
<feature type="domain" description="Methyl-accepting transducer" evidence="7">
    <location>
        <begin position="269"/>
        <end position="498"/>
    </location>
</feature>
<dbReference type="Gene3D" id="1.10.287.950">
    <property type="entry name" value="Methyl-accepting chemotaxis protein"/>
    <property type="match status" value="1"/>
</dbReference>
<comment type="similarity">
    <text evidence="2">Belongs to the methyl-accepting chemotaxis (MCP) protein family.</text>
</comment>
<dbReference type="CDD" id="cd11386">
    <property type="entry name" value="MCP_signal"/>
    <property type="match status" value="1"/>
</dbReference>
<dbReference type="Proteomes" id="UP001269375">
    <property type="component" value="Unassembled WGS sequence"/>
</dbReference>
<dbReference type="InterPro" id="IPR047347">
    <property type="entry name" value="YvaQ-like_sensor"/>
</dbReference>
<keyword evidence="4" id="KW-0175">Coiled coil</keyword>
<gene>
    <name evidence="9" type="ORF">QC825_09435</name>
</gene>
<dbReference type="CDD" id="cd06225">
    <property type="entry name" value="HAMP"/>
    <property type="match status" value="1"/>
</dbReference>
<sequence length="573" mass="61044">MFLTRSVKARLTASMAFLVVLLVAIGSLGLFSASSGQEDLRESYEESLIPIRALGSVRANLLMNRTQVTTALLLNDASAVPAIRQTMTGLAERVDEQWTTYLSSGTPAPEERAGIDAFQKELPELRASLDRAMTLAAAGNFDGARSLLDTELEGEYSAIIEQLTDLIVINERLAAENFVDSKESYATLRTLSVAAMVLSIISAIALAFWLVRGIITPLSKARDFATELAEGNLNARINVTCKDEFGQMLDALVDMRNRLTGVVTTVRSSVEGVSLGSQEISSGNDDLNRRTQEQAASLEQTAASMDEMTSTVRQNAENASIANTLVGEVSNTAHDGGNVAQQAVAAMADINASSQQISGIISLIDEIAFQTNLLALNAAVEAARAGEQGRGFAVVAGEVRTLASRSADAAKEIKQLVDQSVDRVEAGSRLVNQAGESLGEIVEGVKRVQSLVTEIAHASREQSQGIEQINTAISQMDNVTQQNASLVEESSAASQSLNDQARSLMEQIAFFKLDGEGAHRAMASSAPAPRARTTASTQTSNVTRVDEPKSAKTAPRQAARAETATADDDWTTF</sequence>
<keyword evidence="3" id="KW-0807">Transducer</keyword>
<dbReference type="Pfam" id="PF12729">
    <property type="entry name" value="4HB_MCP_1"/>
    <property type="match status" value="1"/>
</dbReference>
<dbReference type="PROSITE" id="PS50885">
    <property type="entry name" value="HAMP"/>
    <property type="match status" value="1"/>
</dbReference>
<evidence type="ECO:0000256" key="2">
    <source>
        <dbReference type="ARBA" id="ARBA00029447"/>
    </source>
</evidence>
<feature type="transmembrane region" description="Helical" evidence="6">
    <location>
        <begin position="191"/>
        <end position="211"/>
    </location>
</feature>
<evidence type="ECO:0000313" key="9">
    <source>
        <dbReference type="EMBL" id="MDR5896294.1"/>
    </source>
</evidence>
<feature type="region of interest" description="Disordered" evidence="5">
    <location>
        <begin position="521"/>
        <end position="573"/>
    </location>
</feature>
<evidence type="ECO:0000259" key="7">
    <source>
        <dbReference type="PROSITE" id="PS50111"/>
    </source>
</evidence>
<dbReference type="InterPro" id="IPR024478">
    <property type="entry name" value="HlyB_4HB_MCP"/>
</dbReference>
<dbReference type="Pfam" id="PF00672">
    <property type="entry name" value="HAMP"/>
    <property type="match status" value="1"/>
</dbReference>
<feature type="domain" description="HAMP" evidence="8">
    <location>
        <begin position="212"/>
        <end position="264"/>
    </location>
</feature>
<feature type="coiled-coil region" evidence="4">
    <location>
        <begin position="469"/>
        <end position="507"/>
    </location>
</feature>
<organism evidence="9 10">
    <name type="scientific">Larsenimonas suaedae</name>
    <dbReference type="NCBI Taxonomy" id="1851019"/>
    <lineage>
        <taxon>Bacteria</taxon>
        <taxon>Pseudomonadati</taxon>
        <taxon>Pseudomonadota</taxon>
        <taxon>Gammaproteobacteria</taxon>
        <taxon>Oceanospirillales</taxon>
        <taxon>Halomonadaceae</taxon>
        <taxon>Larsenimonas</taxon>
    </lineage>
</organism>
<evidence type="ECO:0000256" key="5">
    <source>
        <dbReference type="SAM" id="MobiDB-lite"/>
    </source>
</evidence>
<keyword evidence="6" id="KW-0472">Membrane</keyword>
<keyword evidence="6" id="KW-0812">Transmembrane</keyword>
<dbReference type="InterPro" id="IPR051310">
    <property type="entry name" value="MCP_chemotaxis"/>
</dbReference>
<keyword evidence="6" id="KW-1133">Transmembrane helix</keyword>
<evidence type="ECO:0000259" key="8">
    <source>
        <dbReference type="PROSITE" id="PS50885"/>
    </source>
</evidence>
<dbReference type="CDD" id="cd19411">
    <property type="entry name" value="MCP2201-like_sensor"/>
    <property type="match status" value="1"/>
</dbReference>
<dbReference type="PANTHER" id="PTHR43531:SF14">
    <property type="entry name" value="METHYL-ACCEPTING CHEMOTAXIS PROTEIN I-RELATED"/>
    <property type="match status" value="1"/>
</dbReference>
<feature type="compositionally biased region" description="Low complexity" evidence="5">
    <location>
        <begin position="553"/>
        <end position="564"/>
    </location>
</feature>
<dbReference type="Pfam" id="PF00015">
    <property type="entry name" value="MCPsignal"/>
    <property type="match status" value="1"/>
</dbReference>
<dbReference type="SMART" id="SM00283">
    <property type="entry name" value="MA"/>
    <property type="match status" value="1"/>
</dbReference>
<dbReference type="PANTHER" id="PTHR43531">
    <property type="entry name" value="PROTEIN ICFG"/>
    <property type="match status" value="1"/>
</dbReference>
<dbReference type="InterPro" id="IPR004089">
    <property type="entry name" value="MCPsignal_dom"/>
</dbReference>
<keyword evidence="10" id="KW-1185">Reference proteome</keyword>
<dbReference type="InterPro" id="IPR003660">
    <property type="entry name" value="HAMP_dom"/>
</dbReference>
<proteinExistence type="inferred from homology"/>
<keyword evidence="1" id="KW-0488">Methylation</keyword>
<reference evidence="9 10" key="1">
    <citation type="submission" date="2023-04" db="EMBL/GenBank/DDBJ databases">
        <title>A long-awaited taxogenomic arrangement of the family Halomonadaceae.</title>
        <authorList>
            <person name="De La Haba R."/>
            <person name="Chuvochina M."/>
            <person name="Wittouck S."/>
            <person name="Arahal D.R."/>
            <person name="Sanchez-Porro C."/>
            <person name="Hugenholtz P."/>
            <person name="Ventosa A."/>
        </authorList>
    </citation>
    <scope>NUCLEOTIDE SEQUENCE [LARGE SCALE GENOMIC DNA]</scope>
    <source>
        <strain evidence="9 10">DSM 22428</strain>
    </source>
</reference>
<evidence type="ECO:0000313" key="10">
    <source>
        <dbReference type="Proteomes" id="UP001269375"/>
    </source>
</evidence>
<evidence type="ECO:0000256" key="6">
    <source>
        <dbReference type="SAM" id="Phobius"/>
    </source>
</evidence>
<name>A0ABU1GW80_9GAMM</name>
<accession>A0ABU1GW80</accession>
<comment type="caution">
    <text evidence="9">The sequence shown here is derived from an EMBL/GenBank/DDBJ whole genome shotgun (WGS) entry which is preliminary data.</text>
</comment>
<dbReference type="SMART" id="SM00304">
    <property type="entry name" value="HAMP"/>
    <property type="match status" value="1"/>
</dbReference>
<dbReference type="RefSeq" id="WP_285836138.1">
    <property type="nucleotide sequence ID" value="NZ_JAMLJI010000004.1"/>
</dbReference>